<dbReference type="InterPro" id="IPR049445">
    <property type="entry name" value="TetR_SbtR-like_C"/>
</dbReference>
<dbReference type="PANTHER" id="PTHR30055">
    <property type="entry name" value="HTH-TYPE TRANSCRIPTIONAL REGULATOR RUTR"/>
    <property type="match status" value="1"/>
</dbReference>
<evidence type="ECO:0000259" key="5">
    <source>
        <dbReference type="PROSITE" id="PS50977"/>
    </source>
</evidence>
<evidence type="ECO:0000256" key="2">
    <source>
        <dbReference type="ARBA" id="ARBA00023125"/>
    </source>
</evidence>
<dbReference type="EMBL" id="VOBR01000041">
    <property type="protein sequence ID" value="TWP45443.1"/>
    <property type="molecule type" value="Genomic_DNA"/>
</dbReference>
<evidence type="ECO:0000256" key="1">
    <source>
        <dbReference type="ARBA" id="ARBA00023015"/>
    </source>
</evidence>
<proteinExistence type="predicted"/>
<feature type="DNA-binding region" description="H-T-H motif" evidence="4">
    <location>
        <begin position="28"/>
        <end position="47"/>
    </location>
</feature>
<reference evidence="6 7" key="1">
    <citation type="submission" date="2019-07" db="EMBL/GenBank/DDBJ databases">
        <title>Lentzea xizangensis sp. nov., isolated from Qinghai-Tibetan Plateau Soils.</title>
        <authorList>
            <person name="Huang J."/>
        </authorList>
    </citation>
    <scope>NUCLEOTIDE SEQUENCE [LARGE SCALE GENOMIC DNA]</scope>
    <source>
        <strain evidence="6 7">FXJ1.1311</strain>
    </source>
</reference>
<dbReference type="Pfam" id="PF21597">
    <property type="entry name" value="TetR_C_43"/>
    <property type="match status" value="1"/>
</dbReference>
<dbReference type="Gene3D" id="1.10.357.10">
    <property type="entry name" value="Tetracycline Repressor, domain 2"/>
    <property type="match status" value="1"/>
</dbReference>
<accession>A0A563EGH6</accession>
<protein>
    <submittedName>
        <fullName evidence="6">TetR/AcrR family transcriptional regulator</fullName>
    </submittedName>
</protein>
<feature type="domain" description="HTH tetR-type" evidence="5">
    <location>
        <begin position="6"/>
        <end position="65"/>
    </location>
</feature>
<evidence type="ECO:0000256" key="4">
    <source>
        <dbReference type="PROSITE-ProRule" id="PRU00335"/>
    </source>
</evidence>
<dbReference type="PANTHER" id="PTHR30055:SF234">
    <property type="entry name" value="HTH-TYPE TRANSCRIPTIONAL REGULATOR BETI"/>
    <property type="match status" value="1"/>
</dbReference>
<dbReference type="SUPFAM" id="SSF46689">
    <property type="entry name" value="Homeodomain-like"/>
    <property type="match status" value="1"/>
</dbReference>
<dbReference type="InterPro" id="IPR009057">
    <property type="entry name" value="Homeodomain-like_sf"/>
</dbReference>
<sequence>MRADARRNYERILAVAEEVVAEQGAEASLEEIARRAGVGSATLHRHFPSRQALLDAVFRERVEALCAQAEELVPWLRAVARHAAANRGLGPSLTNGADCHAMIIATGSELLEREDTVRPDVTIGDLLTLAGAISSVTEGDPDAAERLMTIALEGISRGVKSDGPNSA</sequence>
<dbReference type="PROSITE" id="PS50977">
    <property type="entry name" value="HTH_TETR_2"/>
    <property type="match status" value="1"/>
</dbReference>
<keyword evidence="7" id="KW-1185">Reference proteome</keyword>
<keyword evidence="3" id="KW-0804">Transcription</keyword>
<dbReference type="Pfam" id="PF00440">
    <property type="entry name" value="TetR_N"/>
    <property type="match status" value="1"/>
</dbReference>
<evidence type="ECO:0000256" key="3">
    <source>
        <dbReference type="ARBA" id="ARBA00023163"/>
    </source>
</evidence>
<dbReference type="PRINTS" id="PR00455">
    <property type="entry name" value="HTHTETR"/>
</dbReference>
<dbReference type="Proteomes" id="UP000316639">
    <property type="component" value="Unassembled WGS sequence"/>
</dbReference>
<comment type="caution">
    <text evidence="6">The sequence shown here is derived from an EMBL/GenBank/DDBJ whole genome shotgun (WGS) entry which is preliminary data.</text>
</comment>
<dbReference type="RefSeq" id="WP_146359896.1">
    <property type="nucleotide sequence ID" value="NZ_VOBR01000041.1"/>
</dbReference>
<dbReference type="OrthoDB" id="9795011at2"/>
<name>A0A563EGH6_9PSEU</name>
<gene>
    <name evidence="6" type="ORF">FKR81_39130</name>
</gene>
<keyword evidence="2 4" id="KW-0238">DNA-binding</keyword>
<evidence type="ECO:0000313" key="6">
    <source>
        <dbReference type="EMBL" id="TWP45443.1"/>
    </source>
</evidence>
<evidence type="ECO:0000313" key="7">
    <source>
        <dbReference type="Proteomes" id="UP000316639"/>
    </source>
</evidence>
<dbReference type="InterPro" id="IPR001647">
    <property type="entry name" value="HTH_TetR"/>
</dbReference>
<dbReference type="GO" id="GO:0000976">
    <property type="term" value="F:transcription cis-regulatory region binding"/>
    <property type="evidence" value="ECO:0007669"/>
    <property type="project" value="TreeGrafter"/>
</dbReference>
<dbReference type="AlphaFoldDB" id="A0A563EGH6"/>
<keyword evidence="1" id="KW-0805">Transcription regulation</keyword>
<organism evidence="6 7">
    <name type="scientific">Lentzea tibetensis</name>
    <dbReference type="NCBI Taxonomy" id="2591470"/>
    <lineage>
        <taxon>Bacteria</taxon>
        <taxon>Bacillati</taxon>
        <taxon>Actinomycetota</taxon>
        <taxon>Actinomycetes</taxon>
        <taxon>Pseudonocardiales</taxon>
        <taxon>Pseudonocardiaceae</taxon>
        <taxon>Lentzea</taxon>
    </lineage>
</organism>
<dbReference type="GO" id="GO:0003700">
    <property type="term" value="F:DNA-binding transcription factor activity"/>
    <property type="evidence" value="ECO:0007669"/>
    <property type="project" value="TreeGrafter"/>
</dbReference>
<dbReference type="InterPro" id="IPR050109">
    <property type="entry name" value="HTH-type_TetR-like_transc_reg"/>
</dbReference>